<protein>
    <recommendedName>
        <fullName evidence="1">Reverse transcriptase zinc-binding domain-containing protein</fullName>
    </recommendedName>
</protein>
<dbReference type="Proteomes" id="UP000324897">
    <property type="component" value="Unassembled WGS sequence"/>
</dbReference>
<gene>
    <name evidence="2" type="ORF">EJB05_47309</name>
</gene>
<comment type="caution">
    <text evidence="2">The sequence shown here is derived from an EMBL/GenBank/DDBJ whole genome shotgun (WGS) entry which is preliminary data.</text>
</comment>
<evidence type="ECO:0000313" key="3">
    <source>
        <dbReference type="Proteomes" id="UP000324897"/>
    </source>
</evidence>
<dbReference type="PANTHER" id="PTHR36617">
    <property type="entry name" value="PROTEIN, PUTATIVE-RELATED"/>
    <property type="match status" value="1"/>
</dbReference>
<evidence type="ECO:0000259" key="1">
    <source>
        <dbReference type="Pfam" id="PF13966"/>
    </source>
</evidence>
<dbReference type="Gramene" id="TVU07261">
    <property type="protein sequence ID" value="TVU07261"/>
    <property type="gene ID" value="EJB05_47309"/>
</dbReference>
<reference evidence="2 3" key="1">
    <citation type="journal article" date="2019" name="Sci. Rep.">
        <title>A high-quality genome of Eragrostis curvula grass provides insights into Poaceae evolution and supports new strategies to enhance forage quality.</title>
        <authorList>
            <person name="Carballo J."/>
            <person name="Santos B.A.C.M."/>
            <person name="Zappacosta D."/>
            <person name="Garbus I."/>
            <person name="Selva J.P."/>
            <person name="Gallo C.A."/>
            <person name="Diaz A."/>
            <person name="Albertini E."/>
            <person name="Caccamo M."/>
            <person name="Echenique V."/>
        </authorList>
    </citation>
    <scope>NUCLEOTIDE SEQUENCE [LARGE SCALE GENOMIC DNA]</scope>
    <source>
        <strain evidence="3">cv. Victoria</strain>
        <tissue evidence="2">Leaf</tissue>
    </source>
</reference>
<evidence type="ECO:0000313" key="2">
    <source>
        <dbReference type="EMBL" id="TVU07261.1"/>
    </source>
</evidence>
<accession>A0A5J9T9J9</accession>
<feature type="domain" description="Reverse transcriptase zinc-binding" evidence="1">
    <location>
        <begin position="187"/>
        <end position="275"/>
    </location>
</feature>
<proteinExistence type="predicted"/>
<keyword evidence="3" id="KW-1185">Reference proteome</keyword>
<dbReference type="EMBL" id="RWGY01000045">
    <property type="protein sequence ID" value="TVU07261.1"/>
    <property type="molecule type" value="Genomic_DNA"/>
</dbReference>
<dbReference type="OrthoDB" id="681845at2759"/>
<feature type="non-terminal residue" evidence="2">
    <location>
        <position position="1"/>
    </location>
</feature>
<sequence>MDARGKALVAWPKCLIPTKKGVLGIKNLKLQNEALLLKHLDKFYNQKDIPWVKLIWHAYYSEGQIPHETPNKASFWWRDIMTYTDHYRGIATCRVGDGKTVMLWNDLWNGHLLKDEFPRLYSFAKNVKISVADYVGNQSIHDQFHLPLSQEAFQELQSLNTITQGLQTVIAQQQKDQWHYIWGTSIYSTAKFYSIPFIALRPPDPFGWIWKSKCTKKVKIFIWLMFLDRLNTRNILRRKNCPIQGGSYNCILCESNVEETAFHLFFECQFSVACWSILHINWQTTLEFFQMIEDAKEKFNKPFFMEVFIMASWHIWKQRNGLIFDQQISTEHTWWRAFKDEVTLQVHRTNNNLRDNLLSWLDSVAPEV</sequence>
<dbReference type="PANTHER" id="PTHR36617:SF17">
    <property type="entry name" value="OS01G0114800 PROTEIN"/>
    <property type="match status" value="1"/>
</dbReference>
<dbReference type="AlphaFoldDB" id="A0A5J9T9J9"/>
<dbReference type="InterPro" id="IPR026960">
    <property type="entry name" value="RVT-Znf"/>
</dbReference>
<dbReference type="Pfam" id="PF13966">
    <property type="entry name" value="zf-RVT"/>
    <property type="match status" value="1"/>
</dbReference>
<organism evidence="2 3">
    <name type="scientific">Eragrostis curvula</name>
    <name type="common">weeping love grass</name>
    <dbReference type="NCBI Taxonomy" id="38414"/>
    <lineage>
        <taxon>Eukaryota</taxon>
        <taxon>Viridiplantae</taxon>
        <taxon>Streptophyta</taxon>
        <taxon>Embryophyta</taxon>
        <taxon>Tracheophyta</taxon>
        <taxon>Spermatophyta</taxon>
        <taxon>Magnoliopsida</taxon>
        <taxon>Liliopsida</taxon>
        <taxon>Poales</taxon>
        <taxon>Poaceae</taxon>
        <taxon>PACMAD clade</taxon>
        <taxon>Chloridoideae</taxon>
        <taxon>Eragrostideae</taxon>
        <taxon>Eragrostidinae</taxon>
        <taxon>Eragrostis</taxon>
    </lineage>
</organism>
<name>A0A5J9T9J9_9POAL</name>